<dbReference type="EMBL" id="CP047423">
    <property type="protein sequence ID" value="QPD03205.1"/>
    <property type="molecule type" value="Genomic_DNA"/>
</dbReference>
<organism evidence="1 2">
    <name type="scientific">Candidatus Nitrospira kreftii</name>
    <dbReference type="NCBI Taxonomy" id="2652173"/>
    <lineage>
        <taxon>Bacteria</taxon>
        <taxon>Pseudomonadati</taxon>
        <taxon>Nitrospirota</taxon>
        <taxon>Nitrospiria</taxon>
        <taxon>Nitrospirales</taxon>
        <taxon>Nitrospiraceae</taxon>
        <taxon>Nitrospira</taxon>
    </lineage>
</organism>
<proteinExistence type="predicted"/>
<evidence type="ECO:0000313" key="1">
    <source>
        <dbReference type="EMBL" id="QPD03205.1"/>
    </source>
</evidence>
<gene>
    <name evidence="1" type="ORF">Nkreftii_000979</name>
</gene>
<reference evidence="1 2" key="1">
    <citation type="journal article" date="2020" name="ISME J.">
        <title>Enrichment and physiological characterization of a novel comammox Nitrospira indicates ammonium inhibition of complete nitrification.</title>
        <authorList>
            <person name="Sakoula D."/>
            <person name="Koch H."/>
            <person name="Frank J."/>
            <person name="Jetten M.S.M."/>
            <person name="van Kessel M.A.H.J."/>
            <person name="Lucker S."/>
        </authorList>
    </citation>
    <scope>NUCLEOTIDE SEQUENCE [LARGE SCALE GENOMIC DNA]</scope>
    <source>
        <strain evidence="1">Comreactor17</strain>
    </source>
</reference>
<protein>
    <submittedName>
        <fullName evidence="1">Uncharacterized protein</fullName>
    </submittedName>
</protein>
<dbReference type="Proteomes" id="UP000593737">
    <property type="component" value="Chromosome"/>
</dbReference>
<dbReference type="KEGG" id="nkf:Nkreftii_000979"/>
<accession>A0A7S8FCA8</accession>
<sequence>MALWHGCDSISPPVILSIHVAHKRQLISMVTLTQQEVERRLNTVPCAVCKQSDFAIDERFMGPDGDWRGICKKCFYTFPVHTDMEFYLRTQPDVPLRLKEISCTACNHRGVSLDLRATLSVRDAYYFVTCQGCKREFPEKSSLEAFE</sequence>
<evidence type="ECO:0000313" key="2">
    <source>
        <dbReference type="Proteomes" id="UP000593737"/>
    </source>
</evidence>
<dbReference type="AlphaFoldDB" id="A0A7S8FCA8"/>
<name>A0A7S8FCA8_9BACT</name>